<gene>
    <name evidence="1" type="ORF">NBR_LOCUS9996</name>
</gene>
<evidence type="ECO:0000313" key="2">
    <source>
        <dbReference type="Proteomes" id="UP000271162"/>
    </source>
</evidence>
<dbReference type="WBParaSite" id="NBR_0000999501-mRNA-1">
    <property type="protein sequence ID" value="NBR_0000999501-mRNA-1"/>
    <property type="gene ID" value="NBR_0000999501"/>
</dbReference>
<dbReference type="EMBL" id="UYSL01020235">
    <property type="protein sequence ID" value="VDL73585.1"/>
    <property type="molecule type" value="Genomic_DNA"/>
</dbReference>
<organism evidence="3">
    <name type="scientific">Nippostrongylus brasiliensis</name>
    <name type="common">Rat hookworm</name>
    <dbReference type="NCBI Taxonomy" id="27835"/>
    <lineage>
        <taxon>Eukaryota</taxon>
        <taxon>Metazoa</taxon>
        <taxon>Ecdysozoa</taxon>
        <taxon>Nematoda</taxon>
        <taxon>Chromadorea</taxon>
        <taxon>Rhabditida</taxon>
        <taxon>Rhabditina</taxon>
        <taxon>Rhabditomorpha</taxon>
        <taxon>Strongyloidea</taxon>
        <taxon>Heligmosomidae</taxon>
        <taxon>Nippostrongylus</taxon>
    </lineage>
</organism>
<dbReference type="Proteomes" id="UP000271162">
    <property type="component" value="Unassembled WGS sequence"/>
</dbReference>
<protein>
    <submittedName>
        <fullName evidence="1 3">Uncharacterized protein</fullName>
    </submittedName>
</protein>
<sequence>MIRQRGVAGNDLRLSELAKLCRQARKEDLEGRRASSLVEATESSKSMHNVRRCFISYKTKMTAFQRPDGTVTSSKRATENVTHDFYSNFFDSHVHLPEYPTPNDEYVIPVVLPFKICRAIPPMKSRTAPGPDRIRPGHLKNLPPVVNNRPIRPLSEVYKLFTRAILNRID</sequence>
<name>A0A0N4Y2N6_NIPBR</name>
<accession>A0A0N4Y2N6</accession>
<evidence type="ECO:0000313" key="3">
    <source>
        <dbReference type="WBParaSite" id="NBR_0000999501-mRNA-1"/>
    </source>
</evidence>
<keyword evidence="2" id="KW-1185">Reference proteome</keyword>
<evidence type="ECO:0000313" key="1">
    <source>
        <dbReference type="EMBL" id="VDL73585.1"/>
    </source>
</evidence>
<reference evidence="3" key="1">
    <citation type="submission" date="2017-02" db="UniProtKB">
        <authorList>
            <consortium name="WormBaseParasite"/>
        </authorList>
    </citation>
    <scope>IDENTIFICATION</scope>
</reference>
<proteinExistence type="predicted"/>
<reference evidence="1 2" key="2">
    <citation type="submission" date="2018-11" db="EMBL/GenBank/DDBJ databases">
        <authorList>
            <consortium name="Pathogen Informatics"/>
        </authorList>
    </citation>
    <scope>NUCLEOTIDE SEQUENCE [LARGE SCALE GENOMIC DNA]</scope>
</reference>
<dbReference type="AlphaFoldDB" id="A0A0N4Y2N6"/>
<dbReference type="OMA" id="ERKECWT"/>